<comment type="caution">
    <text evidence="1">The sequence shown here is derived from an EMBL/GenBank/DDBJ whole genome shotgun (WGS) entry which is preliminary data.</text>
</comment>
<organism evidence="1 2">
    <name type="scientific">Allacma fusca</name>
    <dbReference type="NCBI Taxonomy" id="39272"/>
    <lineage>
        <taxon>Eukaryota</taxon>
        <taxon>Metazoa</taxon>
        <taxon>Ecdysozoa</taxon>
        <taxon>Arthropoda</taxon>
        <taxon>Hexapoda</taxon>
        <taxon>Collembola</taxon>
        <taxon>Symphypleona</taxon>
        <taxon>Sminthuridae</taxon>
        <taxon>Allacma</taxon>
    </lineage>
</organism>
<gene>
    <name evidence="1" type="ORF">AFUS01_LOCUS38269</name>
</gene>
<dbReference type="PANTHER" id="PTHR47331">
    <property type="entry name" value="PHD-TYPE DOMAIN-CONTAINING PROTEIN"/>
    <property type="match status" value="1"/>
</dbReference>
<dbReference type="EMBL" id="CAJVCH010547165">
    <property type="protein sequence ID" value="CAG7828335.1"/>
    <property type="molecule type" value="Genomic_DNA"/>
</dbReference>
<reference evidence="1" key="1">
    <citation type="submission" date="2021-06" db="EMBL/GenBank/DDBJ databases">
        <authorList>
            <person name="Hodson N. C."/>
            <person name="Mongue J. A."/>
            <person name="Jaron S. K."/>
        </authorList>
    </citation>
    <scope>NUCLEOTIDE SEQUENCE</scope>
</reference>
<feature type="non-terminal residue" evidence="1">
    <location>
        <position position="180"/>
    </location>
</feature>
<dbReference type="OrthoDB" id="8061887at2759"/>
<evidence type="ECO:0008006" key="3">
    <source>
        <dbReference type="Google" id="ProtNLM"/>
    </source>
</evidence>
<dbReference type="AlphaFoldDB" id="A0A8J2LUI8"/>
<name>A0A8J2LUI8_9HEXA</name>
<sequence length="180" mass="19711">MCLGCLSPKHSWKECKTKRQCTAEGCNYSHHPKLHKDKACTENSAGTSPNSAFKNEESVSNVSEGIKHKVLLRIIEILIKGKNGTKRIFALFDEGASCTLLDKSVASELGLIGSADPLQVNMAFGPSQQDRASERVDFGVADLLGSEFFPVQRARTVTGLNVAAQSVNVPQMRKTWKYLL</sequence>
<proteinExistence type="predicted"/>
<evidence type="ECO:0000313" key="1">
    <source>
        <dbReference type="EMBL" id="CAG7828335.1"/>
    </source>
</evidence>
<dbReference type="PANTHER" id="PTHR47331:SF1">
    <property type="entry name" value="GAG-LIKE PROTEIN"/>
    <property type="match status" value="1"/>
</dbReference>
<evidence type="ECO:0000313" key="2">
    <source>
        <dbReference type="Proteomes" id="UP000708208"/>
    </source>
</evidence>
<dbReference type="Proteomes" id="UP000708208">
    <property type="component" value="Unassembled WGS sequence"/>
</dbReference>
<accession>A0A8J2LUI8</accession>
<protein>
    <recommendedName>
        <fullName evidence="3">Peptidase aspartic putative domain-containing protein</fullName>
    </recommendedName>
</protein>
<keyword evidence="2" id="KW-1185">Reference proteome</keyword>